<keyword evidence="3" id="KW-1185">Reference proteome</keyword>
<dbReference type="RefSeq" id="WP_028702294.1">
    <property type="nucleotide sequence ID" value="NZ_JAKDOF010000019.1"/>
</dbReference>
<protein>
    <submittedName>
        <fullName evidence="2">Ribosomal N-acetyltransferase YdaF</fullName>
        <ecNumber evidence="2">2.3.1.-</ecNumber>
    </submittedName>
</protein>
<evidence type="ECO:0000313" key="2">
    <source>
        <dbReference type="EMBL" id="VEI04325.1"/>
    </source>
</evidence>
<sequence>MAWIDPGLTLTGRIVRLEPLSMDHLDALREATRDGDLGDRLWWTSTPNPERMADDIAGKLAARDAGRMVPFVCVRLADEQVVGVTTYYDLEPSVPRLEIGYTWTRDSCQGTGTNPDSKRLLIAHAMEELGCQRVGLRTKWTNQQSRAAIERLGFRRDGVLRGYARHANGVLDDAVVYSLLSHEWPAVRRRLEDRVARHLS</sequence>
<dbReference type="GO" id="GO:0016747">
    <property type="term" value="F:acyltransferase activity, transferring groups other than amino-acyl groups"/>
    <property type="evidence" value="ECO:0007669"/>
    <property type="project" value="InterPro"/>
</dbReference>
<dbReference type="OrthoDB" id="9795199at2"/>
<feature type="domain" description="N-acetyltransferase" evidence="1">
    <location>
        <begin position="15"/>
        <end position="182"/>
    </location>
</feature>
<dbReference type="PANTHER" id="PTHR43610">
    <property type="entry name" value="BLL6696 PROTEIN"/>
    <property type="match status" value="1"/>
</dbReference>
<dbReference type="EMBL" id="LR134473">
    <property type="protein sequence ID" value="VEI04325.1"/>
    <property type="molecule type" value="Genomic_DNA"/>
</dbReference>
<dbReference type="InterPro" id="IPR016181">
    <property type="entry name" value="Acyl_CoA_acyltransferase"/>
</dbReference>
<evidence type="ECO:0000259" key="1">
    <source>
        <dbReference type="PROSITE" id="PS51186"/>
    </source>
</evidence>
<proteinExistence type="predicted"/>
<reference evidence="2 3" key="1">
    <citation type="submission" date="2018-12" db="EMBL/GenBank/DDBJ databases">
        <authorList>
            <consortium name="Pathogen Informatics"/>
        </authorList>
    </citation>
    <scope>NUCLEOTIDE SEQUENCE [LARGE SCALE GENOMIC DNA]</scope>
    <source>
        <strain evidence="2 3">NCTC13652</strain>
    </source>
</reference>
<dbReference type="STRING" id="1122997.GCA_000425285_00474"/>
<dbReference type="PANTHER" id="PTHR43610:SF1">
    <property type="entry name" value="N-ACETYLTRANSFERASE DOMAIN-CONTAINING PROTEIN"/>
    <property type="match status" value="1"/>
</dbReference>
<evidence type="ECO:0000313" key="3">
    <source>
        <dbReference type="Proteomes" id="UP000277858"/>
    </source>
</evidence>
<dbReference type="AlphaFoldDB" id="A0A3S4WYV2"/>
<keyword evidence="2" id="KW-0808">Transferase</keyword>
<dbReference type="Proteomes" id="UP000277858">
    <property type="component" value="Chromosome"/>
</dbReference>
<accession>A0A3S4WYV2</accession>
<dbReference type="Gene3D" id="3.40.630.30">
    <property type="match status" value="1"/>
</dbReference>
<name>A0A3S4WYV2_9ACTN</name>
<dbReference type="SUPFAM" id="SSF55729">
    <property type="entry name" value="Acyl-CoA N-acyltransferases (Nat)"/>
    <property type="match status" value="1"/>
</dbReference>
<dbReference type="InterPro" id="IPR000182">
    <property type="entry name" value="GNAT_dom"/>
</dbReference>
<dbReference type="EC" id="2.3.1.-" evidence="2"/>
<organism evidence="2 3">
    <name type="scientific">Acidipropionibacterium jensenii</name>
    <dbReference type="NCBI Taxonomy" id="1749"/>
    <lineage>
        <taxon>Bacteria</taxon>
        <taxon>Bacillati</taxon>
        <taxon>Actinomycetota</taxon>
        <taxon>Actinomycetes</taxon>
        <taxon>Propionibacteriales</taxon>
        <taxon>Propionibacteriaceae</taxon>
        <taxon>Acidipropionibacterium</taxon>
    </lineage>
</organism>
<dbReference type="Pfam" id="PF13302">
    <property type="entry name" value="Acetyltransf_3"/>
    <property type="match status" value="1"/>
</dbReference>
<keyword evidence="2" id="KW-0012">Acyltransferase</keyword>
<dbReference type="PROSITE" id="PS51186">
    <property type="entry name" value="GNAT"/>
    <property type="match status" value="1"/>
</dbReference>
<gene>
    <name evidence="2" type="primary">ydaF_2</name>
    <name evidence="2" type="ORF">NCTC13652_02554</name>
</gene>